<keyword evidence="3" id="KW-1185">Reference proteome</keyword>
<name>A0ABS6E7T1_9FIRM</name>
<dbReference type="EMBL" id="JAHLPM010000010">
    <property type="protein sequence ID" value="MBU5438837.1"/>
    <property type="molecule type" value="Genomic_DNA"/>
</dbReference>
<feature type="signal peptide" evidence="1">
    <location>
        <begin position="1"/>
        <end position="28"/>
    </location>
</feature>
<evidence type="ECO:0000313" key="2">
    <source>
        <dbReference type="EMBL" id="MBU5438837.1"/>
    </source>
</evidence>
<organism evidence="2 3">
    <name type="scientific">Tissierella simiarum</name>
    <dbReference type="NCBI Taxonomy" id="2841534"/>
    <lineage>
        <taxon>Bacteria</taxon>
        <taxon>Bacillati</taxon>
        <taxon>Bacillota</taxon>
        <taxon>Tissierellia</taxon>
        <taxon>Tissierellales</taxon>
        <taxon>Tissierellaceae</taxon>
        <taxon>Tissierella</taxon>
    </lineage>
</organism>
<sequence length="247" mass="28463">MRGGKRFKNLFILITIFLLTFSSITCTAQPKSFSNAPKEIKTPDTIIKSYFDTLYYASNLNEEEMGYAGGTVGMSLDPYDDAYKYWSEEWRNKNSYEDFINSWKGTANVELIKSFSVSEKNGSYKFFVEIKTVESVQEKKGFGIFYYCGYLTVENTKEGYKITKGNLELENMAWAYGGHQSWKADPEYVAQMVLDKNINDKIEKTEIEEKDNGISIVKFMDKKSKIIAQVGITQRMDSLCEVLWKKI</sequence>
<protein>
    <submittedName>
        <fullName evidence="2">Uncharacterized protein</fullName>
    </submittedName>
</protein>
<dbReference type="Proteomes" id="UP000749471">
    <property type="component" value="Unassembled WGS sequence"/>
</dbReference>
<feature type="chain" id="PRO_5046111371" evidence="1">
    <location>
        <begin position="29"/>
        <end position="247"/>
    </location>
</feature>
<proteinExistence type="predicted"/>
<reference evidence="2 3" key="1">
    <citation type="submission" date="2021-06" db="EMBL/GenBank/DDBJ databases">
        <authorList>
            <person name="Sun Q."/>
            <person name="Li D."/>
        </authorList>
    </citation>
    <scope>NUCLEOTIDE SEQUENCE [LARGE SCALE GENOMIC DNA]</scope>
    <source>
        <strain evidence="2 3">MSJ-40</strain>
    </source>
</reference>
<evidence type="ECO:0000256" key="1">
    <source>
        <dbReference type="SAM" id="SignalP"/>
    </source>
</evidence>
<comment type="caution">
    <text evidence="2">The sequence shown here is derived from an EMBL/GenBank/DDBJ whole genome shotgun (WGS) entry which is preliminary data.</text>
</comment>
<evidence type="ECO:0000313" key="3">
    <source>
        <dbReference type="Proteomes" id="UP000749471"/>
    </source>
</evidence>
<accession>A0ABS6E7T1</accession>
<gene>
    <name evidence="2" type="ORF">KQI42_12485</name>
</gene>
<keyword evidence="1" id="KW-0732">Signal</keyword>
<dbReference type="RefSeq" id="WP_216520250.1">
    <property type="nucleotide sequence ID" value="NZ_JAHLPM010000010.1"/>
</dbReference>